<dbReference type="GO" id="GO:0034069">
    <property type="term" value="F:aminoglycoside N-acetyltransferase activity"/>
    <property type="evidence" value="ECO:0007669"/>
    <property type="project" value="TreeGrafter"/>
</dbReference>
<dbReference type="CDD" id="cd04301">
    <property type="entry name" value="NAT_SF"/>
    <property type="match status" value="1"/>
</dbReference>
<dbReference type="InterPro" id="IPR000182">
    <property type="entry name" value="GNAT_dom"/>
</dbReference>
<dbReference type="InterPro" id="IPR016181">
    <property type="entry name" value="Acyl_CoA_acyltransferase"/>
</dbReference>
<dbReference type="SUPFAM" id="SSF55729">
    <property type="entry name" value="Acyl-CoA N-acyltransferases (Nat)"/>
    <property type="match status" value="1"/>
</dbReference>
<name>A0A4R1BS00_9ACTN</name>
<organism evidence="2 3">
    <name type="scientific">Rubrobacter taiwanensis</name>
    <dbReference type="NCBI Taxonomy" id="185139"/>
    <lineage>
        <taxon>Bacteria</taxon>
        <taxon>Bacillati</taxon>
        <taxon>Actinomycetota</taxon>
        <taxon>Rubrobacteria</taxon>
        <taxon>Rubrobacterales</taxon>
        <taxon>Rubrobacteraceae</taxon>
        <taxon>Rubrobacter</taxon>
    </lineage>
</organism>
<dbReference type="PROSITE" id="PS51186">
    <property type="entry name" value="GNAT"/>
    <property type="match status" value="1"/>
</dbReference>
<dbReference type="Gene3D" id="3.30.1050.10">
    <property type="entry name" value="SCP2 sterol-binding domain"/>
    <property type="match status" value="1"/>
</dbReference>
<dbReference type="EMBL" id="SKBU01000003">
    <property type="protein sequence ID" value="TCJ20530.1"/>
    <property type="molecule type" value="Genomic_DNA"/>
</dbReference>
<dbReference type="InterPro" id="IPR051554">
    <property type="entry name" value="Acetyltransferase_Eis"/>
</dbReference>
<sequence length="391" mass="43844">MRVRTFEERDIKPLGKLLSLAFGGAPGESEEYYDPERNPRLDPDLVYVAELDGGVRATATVLPLEVFVDGGPAPMGGVAAVATHPAYRRRRLAGELMRAVLGGMRERGLHLSMLDPFEHSFYRAYGWELAGDAVLYTLEPGRLARSPEQKHLRAYRGGDLARMRELYERQGQRHQLCVRRGEGSWRKILSGEELEAAVYAPGGEVEGYIIYRHKRWPEGRRPARTLVAEELVWGTPRSLSALLSFLGSYDSKEFDIRHYTSPAERLHPHLESAHVKMELEPDNMLRLVSVEGALRLLERSAAEPLVLEVSDEVLAENAGEYTLGGGEAVRGAEVAERVALDVRRLAQLYAGYLSGEQLVRHGLVRGTERGLELLQELFPDADPWLFPLDHF</sequence>
<dbReference type="InterPro" id="IPR036527">
    <property type="entry name" value="SCP2_sterol-bd_dom_sf"/>
</dbReference>
<dbReference type="RefSeq" id="WP_132687519.1">
    <property type="nucleotide sequence ID" value="NZ_SKBU01000003.1"/>
</dbReference>
<evidence type="ECO:0000313" key="2">
    <source>
        <dbReference type="EMBL" id="TCJ20530.1"/>
    </source>
</evidence>
<dbReference type="InterPro" id="IPR041380">
    <property type="entry name" value="Acetyltransf_17"/>
</dbReference>
<dbReference type="Pfam" id="PF13527">
    <property type="entry name" value="Acetyltransf_9"/>
    <property type="match status" value="1"/>
</dbReference>
<dbReference type="AlphaFoldDB" id="A0A4R1BS00"/>
<dbReference type="Gene3D" id="3.40.630.30">
    <property type="match status" value="2"/>
</dbReference>
<dbReference type="Proteomes" id="UP000295244">
    <property type="component" value="Unassembled WGS sequence"/>
</dbReference>
<feature type="domain" description="N-acetyltransferase" evidence="1">
    <location>
        <begin position="1"/>
        <end position="148"/>
    </location>
</feature>
<protein>
    <submittedName>
        <fullName evidence="2">GNAT family N-acetyltransferase</fullName>
    </submittedName>
</protein>
<evidence type="ECO:0000313" key="3">
    <source>
        <dbReference type="Proteomes" id="UP000295244"/>
    </source>
</evidence>
<dbReference type="SUPFAM" id="SSF55718">
    <property type="entry name" value="SCP-like"/>
    <property type="match status" value="1"/>
</dbReference>
<proteinExistence type="predicted"/>
<dbReference type="Pfam" id="PF17668">
    <property type="entry name" value="Acetyltransf_17"/>
    <property type="match status" value="1"/>
</dbReference>
<keyword evidence="2" id="KW-0808">Transferase</keyword>
<comment type="caution">
    <text evidence="2">The sequence shown here is derived from an EMBL/GenBank/DDBJ whole genome shotgun (WGS) entry which is preliminary data.</text>
</comment>
<dbReference type="GO" id="GO:0030649">
    <property type="term" value="P:aminoglycoside antibiotic catabolic process"/>
    <property type="evidence" value="ECO:0007669"/>
    <property type="project" value="TreeGrafter"/>
</dbReference>
<dbReference type="PANTHER" id="PTHR37817:SF1">
    <property type="entry name" value="N-ACETYLTRANSFERASE EIS"/>
    <property type="match status" value="1"/>
</dbReference>
<gene>
    <name evidence="2" type="ORF">E0L93_01535</name>
</gene>
<evidence type="ECO:0000259" key="1">
    <source>
        <dbReference type="PROSITE" id="PS51186"/>
    </source>
</evidence>
<accession>A0A4R1BS00</accession>
<dbReference type="OrthoDB" id="3498897at2"/>
<keyword evidence="3" id="KW-1185">Reference proteome</keyword>
<dbReference type="PANTHER" id="PTHR37817">
    <property type="entry name" value="N-ACETYLTRANSFERASE EIS"/>
    <property type="match status" value="1"/>
</dbReference>
<dbReference type="Pfam" id="PF13530">
    <property type="entry name" value="SCP2_2"/>
    <property type="match status" value="1"/>
</dbReference>
<reference evidence="2 3" key="1">
    <citation type="submission" date="2019-03" db="EMBL/GenBank/DDBJ databases">
        <title>Whole genome sequence of a novel Rubrobacter taiwanensis strain, isolated from Yellowstone National Park.</title>
        <authorList>
            <person name="Freed S."/>
            <person name="Ramaley R.F."/>
            <person name="Kyndt J.A."/>
        </authorList>
    </citation>
    <scope>NUCLEOTIDE SEQUENCE [LARGE SCALE GENOMIC DNA]</scope>
    <source>
        <strain evidence="2 3">Yellowstone</strain>
    </source>
</reference>
<dbReference type="InterPro" id="IPR025559">
    <property type="entry name" value="Eis_dom"/>
</dbReference>